<evidence type="ECO:0000256" key="1">
    <source>
        <dbReference type="SAM" id="MobiDB-lite"/>
    </source>
</evidence>
<name>A0A5D4RNZ4_9BACI</name>
<dbReference type="AlphaFoldDB" id="A0A5D4RNZ4"/>
<dbReference type="Proteomes" id="UP000322997">
    <property type="component" value="Unassembled WGS sequence"/>
</dbReference>
<sequence length="150" mass="16646">MQRRTADSRGNRGKVETLQASAEAAQLTPRRKAADRIETERSHYTTLHSNSRNTRRSLTLNLHILHRRVQCSGGRTTPAGIEARLRPCRRSRSGSTDSPQESGRPQRNGTLLLLSLSTSIAVRSNGVEHYTSTSLIEECSAAKDGRLPRE</sequence>
<feature type="compositionally biased region" description="Basic and acidic residues" evidence="1">
    <location>
        <begin position="32"/>
        <end position="43"/>
    </location>
</feature>
<organism evidence="2 3">
    <name type="scientific">Rossellomorea marisflavi</name>
    <dbReference type="NCBI Taxonomy" id="189381"/>
    <lineage>
        <taxon>Bacteria</taxon>
        <taxon>Bacillati</taxon>
        <taxon>Bacillota</taxon>
        <taxon>Bacilli</taxon>
        <taxon>Bacillales</taxon>
        <taxon>Bacillaceae</taxon>
        <taxon>Rossellomorea</taxon>
    </lineage>
</organism>
<evidence type="ECO:0000313" key="2">
    <source>
        <dbReference type="EMBL" id="TYS53165.1"/>
    </source>
</evidence>
<reference evidence="2 3" key="1">
    <citation type="submission" date="2019-08" db="EMBL/GenBank/DDBJ databases">
        <title>Bacillus genomes from the desert of Cuatro Cienegas, Coahuila.</title>
        <authorList>
            <person name="Olmedo-Alvarez G."/>
        </authorList>
    </citation>
    <scope>NUCLEOTIDE SEQUENCE [LARGE SCALE GENOMIC DNA]</scope>
    <source>
        <strain evidence="2 3">CH108_3D</strain>
    </source>
</reference>
<comment type="caution">
    <text evidence="2">The sequence shown here is derived from an EMBL/GenBank/DDBJ whole genome shotgun (WGS) entry which is preliminary data.</text>
</comment>
<dbReference type="EMBL" id="VTEQ01000004">
    <property type="protein sequence ID" value="TYS53165.1"/>
    <property type="molecule type" value="Genomic_DNA"/>
</dbReference>
<evidence type="ECO:0000313" key="3">
    <source>
        <dbReference type="Proteomes" id="UP000322997"/>
    </source>
</evidence>
<gene>
    <name evidence="2" type="ORF">FZC83_15870</name>
</gene>
<dbReference type="RefSeq" id="WP_187443120.1">
    <property type="nucleotide sequence ID" value="NZ_JBNILK010000004.1"/>
</dbReference>
<feature type="region of interest" description="Disordered" evidence="1">
    <location>
        <begin position="73"/>
        <end position="108"/>
    </location>
</feature>
<feature type="compositionally biased region" description="Basic and acidic residues" evidence="1">
    <location>
        <begin position="1"/>
        <end position="15"/>
    </location>
</feature>
<protein>
    <submittedName>
        <fullName evidence="2">Uncharacterized protein</fullName>
    </submittedName>
</protein>
<feature type="compositionally biased region" description="Polar residues" evidence="1">
    <location>
        <begin position="93"/>
        <end position="108"/>
    </location>
</feature>
<feature type="region of interest" description="Disordered" evidence="1">
    <location>
        <begin position="1"/>
        <end position="55"/>
    </location>
</feature>
<proteinExistence type="predicted"/>
<accession>A0A5D4RNZ4</accession>
<feature type="compositionally biased region" description="Polar residues" evidence="1">
    <location>
        <begin position="44"/>
        <end position="55"/>
    </location>
</feature>